<feature type="domain" description="Serine aminopeptidase S33" evidence="1">
    <location>
        <begin position="75"/>
        <end position="159"/>
    </location>
</feature>
<organism evidence="2 3">
    <name type="scientific">Myceligenerans salitolerans</name>
    <dbReference type="NCBI Taxonomy" id="1230528"/>
    <lineage>
        <taxon>Bacteria</taxon>
        <taxon>Bacillati</taxon>
        <taxon>Actinomycetota</taxon>
        <taxon>Actinomycetes</taxon>
        <taxon>Micrococcales</taxon>
        <taxon>Promicromonosporaceae</taxon>
        <taxon>Myceligenerans</taxon>
    </lineage>
</organism>
<dbReference type="Proteomes" id="UP000664617">
    <property type="component" value="Unassembled WGS sequence"/>
</dbReference>
<evidence type="ECO:0000313" key="2">
    <source>
        <dbReference type="EMBL" id="MBO0610374.1"/>
    </source>
</evidence>
<gene>
    <name evidence="2" type="ORF">J0911_15175</name>
</gene>
<reference evidence="2 3" key="1">
    <citation type="submission" date="2021-03" db="EMBL/GenBank/DDBJ databases">
        <authorList>
            <person name="Xin L."/>
        </authorList>
    </citation>
    <scope>NUCLEOTIDE SEQUENCE [LARGE SCALE GENOMIC DNA]</scope>
    <source>
        <strain evidence="2 3">XHU 5031</strain>
    </source>
</reference>
<dbReference type="SUPFAM" id="SSF53474">
    <property type="entry name" value="alpha/beta-Hydrolases"/>
    <property type="match status" value="1"/>
</dbReference>
<dbReference type="InterPro" id="IPR022742">
    <property type="entry name" value="Hydrolase_4"/>
</dbReference>
<name>A0ABS3IBL9_9MICO</name>
<comment type="caution">
    <text evidence="2">The sequence shown here is derived from an EMBL/GenBank/DDBJ whole genome shotgun (WGS) entry which is preliminary data.</text>
</comment>
<dbReference type="GO" id="GO:0016787">
    <property type="term" value="F:hydrolase activity"/>
    <property type="evidence" value="ECO:0007669"/>
    <property type="project" value="UniProtKB-KW"/>
</dbReference>
<keyword evidence="2" id="KW-0378">Hydrolase</keyword>
<dbReference type="Pfam" id="PF12146">
    <property type="entry name" value="Hydrolase_4"/>
    <property type="match status" value="1"/>
</dbReference>
<dbReference type="RefSeq" id="WP_207276317.1">
    <property type="nucleotide sequence ID" value="NZ_JAFMPK010000047.1"/>
</dbReference>
<reference evidence="3" key="2">
    <citation type="submission" date="2023-07" db="EMBL/GenBank/DDBJ databases">
        <title>Myceligenerans salitolerans sp. nov., a halotolerant actinomycete isolated from a salt lake in Xinjiang, China.</title>
        <authorList>
            <person name="Guan T."/>
        </authorList>
    </citation>
    <scope>NUCLEOTIDE SEQUENCE [LARGE SCALE GENOMIC DNA]</scope>
    <source>
        <strain evidence="3">XHU 5031</strain>
    </source>
</reference>
<dbReference type="InterPro" id="IPR029058">
    <property type="entry name" value="AB_hydrolase_fold"/>
</dbReference>
<dbReference type="EMBL" id="JAFMPK010000047">
    <property type="protein sequence ID" value="MBO0610374.1"/>
    <property type="molecule type" value="Genomic_DNA"/>
</dbReference>
<dbReference type="Gene3D" id="3.40.50.1820">
    <property type="entry name" value="alpha/beta hydrolase"/>
    <property type="match status" value="1"/>
</dbReference>
<evidence type="ECO:0000259" key="1">
    <source>
        <dbReference type="Pfam" id="PF12146"/>
    </source>
</evidence>
<protein>
    <submittedName>
        <fullName evidence="2">Alpha/beta fold hydrolase</fullName>
    </submittedName>
</protein>
<sequence length="313" mass="33330">MPQAPAAVRGAFGFLGRTAPGPAAALAARAFLRVGRPTPVRRVDQPMHEEARRGHLSHGGVDVATYGWGDPDAPAVLLVHGWQSRASAFGSLVSALTGAGLRAVAYDAPAHGDSGGRTRAALDDVAIVRRLTDVEAEPWAGVVGHSLGSLAAGVAVREGVPTRRLAGIASIASFRFTEDVFVRAIGLPWSLRDRFSRAWAHRLRDNPEVTPDVADRFDLVTHPLPKRVRALWLHDDGDQQIPSAQSELLLGAHPHSGELVTTTGLGHNRILGDTAVLTHVVGHLTSGPETARRLEVTRHESEEAGRRADHGRG</sequence>
<keyword evidence="3" id="KW-1185">Reference proteome</keyword>
<accession>A0ABS3IBL9</accession>
<evidence type="ECO:0000313" key="3">
    <source>
        <dbReference type="Proteomes" id="UP000664617"/>
    </source>
</evidence>
<proteinExistence type="predicted"/>